<dbReference type="Proteomes" id="UP000799421">
    <property type="component" value="Unassembled WGS sequence"/>
</dbReference>
<feature type="domain" description="Peptidase A1" evidence="2">
    <location>
        <begin position="26"/>
        <end position="386"/>
    </location>
</feature>
<dbReference type="Gene3D" id="2.40.70.10">
    <property type="entry name" value="Acid Proteases"/>
    <property type="match status" value="2"/>
</dbReference>
<evidence type="ECO:0000259" key="2">
    <source>
        <dbReference type="PROSITE" id="PS51767"/>
    </source>
</evidence>
<dbReference type="InterPro" id="IPR021109">
    <property type="entry name" value="Peptidase_aspartic_dom_sf"/>
</dbReference>
<keyword evidence="4" id="KW-1185">Reference proteome</keyword>
<sequence length="386" mass="41907">LATTSMADPIYVPPSGRWDGADGKWSSFQMSVGNPPQRFRVLPAPVDTVVSVPLAAVCQNNLFSQRKDCGDLRGVENYQGKSSPGFNATASIDNTNIVGGPYTFPPYQRYFGNQTAGGASFWNDSVSIGDAHTVPKQLVAGINAQEFLLGEMGLGRLETTLQQGMTPVLSLLSSLYDQKMIPRPGFAYTAGRSYVHPPMNGSLVLGGFDKSGLTSNYATVTISSPDTLPLRLYDLVAGPTLTSLQQRLISHEDGITAYIDSSVAQLWLPNKTCDAIAAAFNLTYYDSSNYYGVPDEGTESLSILQNATFTFTVGSVSDKTGNMVQIILPYSAFDYNLSFPIETSTVRYFPLRRALNDNQITLGRVFLQEAYIAVDWDAKQMVIGQA</sequence>
<dbReference type="GO" id="GO:0006508">
    <property type="term" value="P:proteolysis"/>
    <property type="evidence" value="ECO:0007669"/>
    <property type="project" value="UniProtKB-KW"/>
</dbReference>
<evidence type="ECO:0000313" key="3">
    <source>
        <dbReference type="EMBL" id="KAF2858919.1"/>
    </source>
</evidence>
<keyword evidence="3" id="KW-0378">Hydrolase</keyword>
<dbReference type="OrthoDB" id="4074350at2759"/>
<comment type="similarity">
    <text evidence="1">Belongs to the peptidase A1 family.</text>
</comment>
<dbReference type="EMBL" id="MU006000">
    <property type="protein sequence ID" value="KAF2858919.1"/>
    <property type="molecule type" value="Genomic_DNA"/>
</dbReference>
<dbReference type="AlphaFoldDB" id="A0A6A7BW05"/>
<dbReference type="GO" id="GO:0004190">
    <property type="term" value="F:aspartic-type endopeptidase activity"/>
    <property type="evidence" value="ECO:0007669"/>
    <property type="project" value="InterPro"/>
</dbReference>
<reference evidence="3" key="1">
    <citation type="journal article" date="2020" name="Stud. Mycol.">
        <title>101 Dothideomycetes genomes: a test case for predicting lifestyles and emergence of pathogens.</title>
        <authorList>
            <person name="Haridas S."/>
            <person name="Albert R."/>
            <person name="Binder M."/>
            <person name="Bloem J."/>
            <person name="Labutti K."/>
            <person name="Salamov A."/>
            <person name="Andreopoulos B."/>
            <person name="Baker S."/>
            <person name="Barry K."/>
            <person name="Bills G."/>
            <person name="Bluhm B."/>
            <person name="Cannon C."/>
            <person name="Castanera R."/>
            <person name="Culley D."/>
            <person name="Daum C."/>
            <person name="Ezra D."/>
            <person name="Gonzalez J."/>
            <person name="Henrissat B."/>
            <person name="Kuo A."/>
            <person name="Liang C."/>
            <person name="Lipzen A."/>
            <person name="Lutzoni F."/>
            <person name="Magnuson J."/>
            <person name="Mondo S."/>
            <person name="Nolan M."/>
            <person name="Ohm R."/>
            <person name="Pangilinan J."/>
            <person name="Park H.-J."/>
            <person name="Ramirez L."/>
            <person name="Alfaro M."/>
            <person name="Sun H."/>
            <person name="Tritt A."/>
            <person name="Yoshinaga Y."/>
            <person name="Zwiers L.-H."/>
            <person name="Turgeon B."/>
            <person name="Goodwin S."/>
            <person name="Spatafora J."/>
            <person name="Crous P."/>
            <person name="Grigoriev I."/>
        </authorList>
    </citation>
    <scope>NUCLEOTIDE SEQUENCE</scope>
    <source>
        <strain evidence="3">CBS 480.64</strain>
    </source>
</reference>
<dbReference type="PANTHER" id="PTHR47966:SF51">
    <property type="entry name" value="BETA-SITE APP-CLEAVING ENZYME, ISOFORM A-RELATED"/>
    <property type="match status" value="1"/>
</dbReference>
<dbReference type="PROSITE" id="PS51767">
    <property type="entry name" value="PEPTIDASE_A1"/>
    <property type="match status" value="1"/>
</dbReference>
<keyword evidence="3" id="KW-0645">Protease</keyword>
<dbReference type="InterPro" id="IPR033121">
    <property type="entry name" value="PEPTIDASE_A1"/>
</dbReference>
<evidence type="ECO:0000256" key="1">
    <source>
        <dbReference type="ARBA" id="ARBA00007447"/>
    </source>
</evidence>
<proteinExistence type="inferred from homology"/>
<protein>
    <submittedName>
        <fullName evidence="3">Acid protease</fullName>
    </submittedName>
</protein>
<dbReference type="GO" id="GO:0000324">
    <property type="term" value="C:fungal-type vacuole"/>
    <property type="evidence" value="ECO:0007669"/>
    <property type="project" value="TreeGrafter"/>
</dbReference>
<name>A0A6A7BW05_9PEZI</name>
<evidence type="ECO:0000313" key="4">
    <source>
        <dbReference type="Proteomes" id="UP000799421"/>
    </source>
</evidence>
<dbReference type="SUPFAM" id="SSF50630">
    <property type="entry name" value="Acid proteases"/>
    <property type="match status" value="1"/>
</dbReference>
<dbReference type="Pfam" id="PF00026">
    <property type="entry name" value="Asp"/>
    <property type="match status" value="1"/>
</dbReference>
<feature type="non-terminal residue" evidence="3">
    <location>
        <position position="1"/>
    </location>
</feature>
<dbReference type="InterPro" id="IPR001461">
    <property type="entry name" value="Aspartic_peptidase_A1"/>
</dbReference>
<feature type="non-terminal residue" evidence="3">
    <location>
        <position position="386"/>
    </location>
</feature>
<organism evidence="3 4">
    <name type="scientific">Piedraia hortae CBS 480.64</name>
    <dbReference type="NCBI Taxonomy" id="1314780"/>
    <lineage>
        <taxon>Eukaryota</taxon>
        <taxon>Fungi</taxon>
        <taxon>Dikarya</taxon>
        <taxon>Ascomycota</taxon>
        <taxon>Pezizomycotina</taxon>
        <taxon>Dothideomycetes</taxon>
        <taxon>Dothideomycetidae</taxon>
        <taxon>Capnodiales</taxon>
        <taxon>Piedraiaceae</taxon>
        <taxon>Piedraia</taxon>
    </lineage>
</organism>
<dbReference type="PANTHER" id="PTHR47966">
    <property type="entry name" value="BETA-SITE APP-CLEAVING ENZYME, ISOFORM A-RELATED"/>
    <property type="match status" value="1"/>
</dbReference>
<dbReference type="CDD" id="cd05471">
    <property type="entry name" value="pepsin_like"/>
    <property type="match status" value="1"/>
</dbReference>
<gene>
    <name evidence="3" type="ORF">K470DRAFT_204270</name>
</gene>
<dbReference type="InterPro" id="IPR034164">
    <property type="entry name" value="Pepsin-like_dom"/>
</dbReference>
<accession>A0A6A7BW05</accession>